<proteinExistence type="predicted"/>
<keyword evidence="6" id="KW-1185">Reference proteome</keyword>
<evidence type="ECO:0000256" key="2">
    <source>
        <dbReference type="ARBA" id="ARBA00022517"/>
    </source>
</evidence>
<dbReference type="EMBL" id="CAAALY010102442">
    <property type="protein sequence ID" value="VEL29360.1"/>
    <property type="molecule type" value="Genomic_DNA"/>
</dbReference>
<comment type="caution">
    <text evidence="5">The sequence shown here is derived from an EMBL/GenBank/DDBJ whole genome shotgun (WGS) entry which is preliminary data.</text>
</comment>
<dbReference type="GO" id="GO:0006364">
    <property type="term" value="P:rRNA processing"/>
    <property type="evidence" value="ECO:0007669"/>
    <property type="project" value="UniProtKB-KW"/>
</dbReference>
<evidence type="ECO:0000313" key="6">
    <source>
        <dbReference type="Proteomes" id="UP000784294"/>
    </source>
</evidence>
<dbReference type="Gene3D" id="3.40.50.1010">
    <property type="entry name" value="5'-nuclease"/>
    <property type="match status" value="1"/>
</dbReference>
<evidence type="ECO:0000256" key="3">
    <source>
        <dbReference type="ARBA" id="ARBA00022552"/>
    </source>
</evidence>
<keyword evidence="3" id="KW-0698">rRNA processing</keyword>
<comment type="subcellular location">
    <subcellularLocation>
        <location evidence="1">Nucleus</location>
        <location evidence="1">Nucleolus</location>
    </subcellularLocation>
</comment>
<evidence type="ECO:0008006" key="7">
    <source>
        <dbReference type="Google" id="ProtNLM"/>
    </source>
</evidence>
<reference evidence="5" key="1">
    <citation type="submission" date="2018-11" db="EMBL/GenBank/DDBJ databases">
        <authorList>
            <consortium name="Pathogen Informatics"/>
        </authorList>
    </citation>
    <scope>NUCLEOTIDE SEQUENCE</scope>
</reference>
<keyword evidence="4" id="KW-0539">Nucleus</keyword>
<protein>
    <recommendedName>
        <fullName evidence="7">PIN domain-containing protein</fullName>
    </recommendedName>
</protein>
<keyword evidence="2" id="KW-0690">Ribosome biogenesis</keyword>
<evidence type="ECO:0000256" key="1">
    <source>
        <dbReference type="ARBA" id="ARBA00004604"/>
    </source>
</evidence>
<dbReference type="Pfam" id="PF04900">
    <property type="entry name" value="Fcf1"/>
    <property type="match status" value="1"/>
</dbReference>
<dbReference type="AlphaFoldDB" id="A0A448X6N6"/>
<gene>
    <name evidence="5" type="ORF">PXEA_LOCUS22800</name>
</gene>
<evidence type="ECO:0000256" key="4">
    <source>
        <dbReference type="ARBA" id="ARBA00023242"/>
    </source>
</evidence>
<dbReference type="GO" id="GO:0032040">
    <property type="term" value="C:small-subunit processome"/>
    <property type="evidence" value="ECO:0007669"/>
    <property type="project" value="InterPro"/>
</dbReference>
<sequence length="261" mass="29696">MPPRRVKRLRDLLHHYHRVFGLKLDPLEIFLDYTFVRQALLNKLNIFSSFNCLVGSDVKLVTSSCVVEECRQLGDLCTGTVKILLGYKILKCRHDYNPTLGASRCIIKRLETAKKIQPSRGNMLFALATNDCELRSFAETVPGFPVFFISHRCINSQPIPPGVSLIIDAYNRSSSLPSREELGEIREAQLQFGYRNECTLFKRKAPIEANTLSCKKRKASLGLTDTPVATGRHRPSRKRIKKTWAFLQALSHFEKSDILSE</sequence>
<accession>A0A448X6N6</accession>
<dbReference type="Proteomes" id="UP000784294">
    <property type="component" value="Unassembled WGS sequence"/>
</dbReference>
<name>A0A448X6N6_9PLAT</name>
<evidence type="ECO:0000313" key="5">
    <source>
        <dbReference type="EMBL" id="VEL29360.1"/>
    </source>
</evidence>
<organism evidence="5 6">
    <name type="scientific">Protopolystoma xenopodis</name>
    <dbReference type="NCBI Taxonomy" id="117903"/>
    <lineage>
        <taxon>Eukaryota</taxon>
        <taxon>Metazoa</taxon>
        <taxon>Spiralia</taxon>
        <taxon>Lophotrochozoa</taxon>
        <taxon>Platyhelminthes</taxon>
        <taxon>Monogenea</taxon>
        <taxon>Polyopisthocotylea</taxon>
        <taxon>Polystomatidea</taxon>
        <taxon>Polystomatidae</taxon>
        <taxon>Protopolystoma</taxon>
    </lineage>
</organism>
<dbReference type="SUPFAM" id="SSF88723">
    <property type="entry name" value="PIN domain-like"/>
    <property type="match status" value="1"/>
</dbReference>
<dbReference type="OrthoDB" id="25675at2759"/>
<dbReference type="InterPro" id="IPR029060">
    <property type="entry name" value="PIN-like_dom_sf"/>
</dbReference>
<dbReference type="InterPro" id="IPR006984">
    <property type="entry name" value="Fcf1/UTP23"/>
</dbReference>
<dbReference type="PANTHER" id="PTHR12416">
    <property type="entry name" value="RRNA-PROCESSING PROTEIN UTP23 HOMOLOG"/>
    <property type="match status" value="1"/>
</dbReference>